<accession>A0A8T0EIT7</accession>
<dbReference type="Proteomes" id="UP000807504">
    <property type="component" value="Unassembled WGS sequence"/>
</dbReference>
<evidence type="ECO:0000313" key="3">
    <source>
        <dbReference type="Proteomes" id="UP000807504"/>
    </source>
</evidence>
<feature type="signal peptide" evidence="1">
    <location>
        <begin position="1"/>
        <end position="20"/>
    </location>
</feature>
<comment type="caution">
    <text evidence="2">The sequence shown here is derived from an EMBL/GenBank/DDBJ whole genome shotgun (WGS) entry which is preliminary data.</text>
</comment>
<dbReference type="EMBL" id="JABXBU010002227">
    <property type="protein sequence ID" value="KAF8773488.1"/>
    <property type="molecule type" value="Genomic_DNA"/>
</dbReference>
<evidence type="ECO:0000313" key="2">
    <source>
        <dbReference type="EMBL" id="KAF8773488.1"/>
    </source>
</evidence>
<keyword evidence="3" id="KW-1185">Reference proteome</keyword>
<evidence type="ECO:0000256" key="1">
    <source>
        <dbReference type="SAM" id="SignalP"/>
    </source>
</evidence>
<keyword evidence="1" id="KW-0732">Signal</keyword>
<gene>
    <name evidence="2" type="ORF">HNY73_016147</name>
</gene>
<sequence length="239" mass="27694">MFNMIIFVFLLFCAARRSIAFSCDQTRKCDEYSTIQELSDLKFTPNREQLLNLCPRTLQFFDCYFEEIQKCTVLSLPELAATGHELASEMLKTKNLVVDICNENSSLHEDYAASIECIRDVTSSQSPVCIDDTEKVVKTFLDSRYTLDSWKDEDILSEEQLCLEMVYTLACFAEDINKNCGETARRVYLTVLEHSKSAVAIECSIEDDLSLKREFLDYLDLKEDDKKNAFWSVFKTFRR</sequence>
<dbReference type="SUPFAM" id="SSF48371">
    <property type="entry name" value="ARM repeat"/>
    <property type="match status" value="1"/>
</dbReference>
<feature type="chain" id="PRO_5035874135" description="DUF19 domain-containing protein" evidence="1">
    <location>
        <begin position="21"/>
        <end position="239"/>
    </location>
</feature>
<organism evidence="2 3">
    <name type="scientific">Argiope bruennichi</name>
    <name type="common">Wasp spider</name>
    <name type="synonym">Aranea bruennichi</name>
    <dbReference type="NCBI Taxonomy" id="94029"/>
    <lineage>
        <taxon>Eukaryota</taxon>
        <taxon>Metazoa</taxon>
        <taxon>Ecdysozoa</taxon>
        <taxon>Arthropoda</taxon>
        <taxon>Chelicerata</taxon>
        <taxon>Arachnida</taxon>
        <taxon>Araneae</taxon>
        <taxon>Araneomorphae</taxon>
        <taxon>Entelegynae</taxon>
        <taxon>Araneoidea</taxon>
        <taxon>Araneidae</taxon>
        <taxon>Argiope</taxon>
    </lineage>
</organism>
<dbReference type="InterPro" id="IPR016024">
    <property type="entry name" value="ARM-type_fold"/>
</dbReference>
<evidence type="ECO:0008006" key="4">
    <source>
        <dbReference type="Google" id="ProtNLM"/>
    </source>
</evidence>
<proteinExistence type="predicted"/>
<reference evidence="2" key="2">
    <citation type="submission" date="2020-06" db="EMBL/GenBank/DDBJ databases">
        <authorList>
            <person name="Sheffer M."/>
        </authorList>
    </citation>
    <scope>NUCLEOTIDE SEQUENCE</scope>
</reference>
<protein>
    <recommendedName>
        <fullName evidence="4">DUF19 domain-containing protein</fullName>
    </recommendedName>
</protein>
<name>A0A8T0EIT7_ARGBR</name>
<reference evidence="2" key="1">
    <citation type="journal article" date="2020" name="bioRxiv">
        <title>Chromosome-level reference genome of the European wasp spider Argiope bruennichi: a resource for studies on range expansion and evolutionary adaptation.</title>
        <authorList>
            <person name="Sheffer M.M."/>
            <person name="Hoppe A."/>
            <person name="Krehenwinkel H."/>
            <person name="Uhl G."/>
            <person name="Kuss A.W."/>
            <person name="Jensen L."/>
            <person name="Jensen C."/>
            <person name="Gillespie R.G."/>
            <person name="Hoff K.J."/>
            <person name="Prost S."/>
        </authorList>
    </citation>
    <scope>NUCLEOTIDE SEQUENCE</scope>
</reference>
<dbReference type="AlphaFoldDB" id="A0A8T0EIT7"/>